<organism evidence="16 17">
    <name type="scientific">Spodoptera littoralis</name>
    <name type="common">Egyptian cotton leafworm</name>
    <dbReference type="NCBI Taxonomy" id="7109"/>
    <lineage>
        <taxon>Eukaryota</taxon>
        <taxon>Metazoa</taxon>
        <taxon>Ecdysozoa</taxon>
        <taxon>Arthropoda</taxon>
        <taxon>Hexapoda</taxon>
        <taxon>Insecta</taxon>
        <taxon>Pterygota</taxon>
        <taxon>Neoptera</taxon>
        <taxon>Endopterygota</taxon>
        <taxon>Lepidoptera</taxon>
        <taxon>Glossata</taxon>
        <taxon>Ditrysia</taxon>
        <taxon>Noctuoidea</taxon>
        <taxon>Noctuidae</taxon>
        <taxon>Amphipyrinae</taxon>
        <taxon>Spodoptera</taxon>
    </lineage>
</organism>
<feature type="domain" description="C2H2-type" evidence="14">
    <location>
        <begin position="398"/>
        <end position="426"/>
    </location>
</feature>
<feature type="chain" id="PRO_5040204270" description="Zinc finger protein" evidence="13">
    <location>
        <begin position="16"/>
        <end position="486"/>
    </location>
</feature>
<evidence type="ECO:0000256" key="2">
    <source>
        <dbReference type="ARBA" id="ARBA00006991"/>
    </source>
</evidence>
<dbReference type="SUPFAM" id="SSF57667">
    <property type="entry name" value="beta-beta-alpha zinc fingers"/>
    <property type="match status" value="6"/>
</dbReference>
<dbReference type="Gene3D" id="3.30.160.60">
    <property type="entry name" value="Classic Zinc Finger"/>
    <property type="match status" value="9"/>
</dbReference>
<keyword evidence="17" id="KW-1185">Reference proteome</keyword>
<dbReference type="InterPro" id="IPR013087">
    <property type="entry name" value="Znf_C2H2_type"/>
</dbReference>
<dbReference type="SUPFAM" id="SSF57716">
    <property type="entry name" value="Glucocorticoid receptor-like (DNA-binding domain)"/>
    <property type="match status" value="1"/>
</dbReference>
<evidence type="ECO:0000259" key="15">
    <source>
        <dbReference type="PROSITE" id="PS51915"/>
    </source>
</evidence>
<feature type="domain" description="C2H2-type" evidence="14">
    <location>
        <begin position="317"/>
        <end position="344"/>
    </location>
</feature>
<feature type="domain" description="C2H2-type" evidence="14">
    <location>
        <begin position="427"/>
        <end position="457"/>
    </location>
</feature>
<protein>
    <recommendedName>
        <fullName evidence="18">Zinc finger protein</fullName>
    </recommendedName>
</protein>
<dbReference type="GO" id="GO:0000981">
    <property type="term" value="F:DNA-binding transcription factor activity, RNA polymerase II-specific"/>
    <property type="evidence" value="ECO:0007669"/>
    <property type="project" value="TreeGrafter"/>
</dbReference>
<feature type="domain" description="C2H2-type" evidence="14">
    <location>
        <begin position="201"/>
        <end position="229"/>
    </location>
</feature>
<dbReference type="PROSITE" id="PS51915">
    <property type="entry name" value="ZAD"/>
    <property type="match status" value="1"/>
</dbReference>
<reference evidence="16" key="1">
    <citation type="submission" date="2022-02" db="EMBL/GenBank/DDBJ databases">
        <authorList>
            <person name="King R."/>
        </authorList>
    </citation>
    <scope>NUCLEOTIDE SEQUENCE</scope>
</reference>
<dbReference type="FunFam" id="3.30.160.60:FF:001370">
    <property type="entry name" value="Zinc finger protein"/>
    <property type="match status" value="1"/>
</dbReference>
<dbReference type="EMBL" id="LR824545">
    <property type="protein sequence ID" value="CAH1637112.1"/>
    <property type="molecule type" value="Genomic_DNA"/>
</dbReference>
<evidence type="ECO:0000259" key="14">
    <source>
        <dbReference type="PROSITE" id="PS50157"/>
    </source>
</evidence>
<proteinExistence type="inferred from homology"/>
<dbReference type="PANTHER" id="PTHR24409:SF295">
    <property type="entry name" value="AZ2-RELATED"/>
    <property type="match status" value="1"/>
</dbReference>
<dbReference type="FunFam" id="3.30.160.60:FF:000303">
    <property type="entry name" value="Zinc finger protein 41"/>
    <property type="match status" value="1"/>
</dbReference>
<evidence type="ECO:0000256" key="5">
    <source>
        <dbReference type="ARBA" id="ARBA00022771"/>
    </source>
</evidence>
<dbReference type="GO" id="GO:0005634">
    <property type="term" value="C:nucleus"/>
    <property type="evidence" value="ECO:0007669"/>
    <property type="project" value="UniProtKB-SubCell"/>
</dbReference>
<keyword evidence="7" id="KW-0805">Transcription regulation</keyword>
<name>A0A9P0N0L8_SPOLI</name>
<dbReference type="Pfam" id="PF00096">
    <property type="entry name" value="zf-C2H2"/>
    <property type="match status" value="7"/>
</dbReference>
<keyword evidence="8" id="KW-0238">DNA-binding</keyword>
<feature type="domain" description="C2H2-type" evidence="14">
    <location>
        <begin position="173"/>
        <end position="200"/>
    </location>
</feature>
<feature type="signal peptide" evidence="13">
    <location>
        <begin position="1"/>
        <end position="15"/>
    </location>
</feature>
<dbReference type="InterPro" id="IPR036236">
    <property type="entry name" value="Znf_C2H2_sf"/>
</dbReference>
<evidence type="ECO:0000256" key="4">
    <source>
        <dbReference type="ARBA" id="ARBA00022737"/>
    </source>
</evidence>
<feature type="domain" description="C2H2-type" evidence="14">
    <location>
        <begin position="458"/>
        <end position="486"/>
    </location>
</feature>
<feature type="domain" description="C2H2-type" evidence="14">
    <location>
        <begin position="233"/>
        <end position="260"/>
    </location>
</feature>
<evidence type="ECO:0000313" key="17">
    <source>
        <dbReference type="Proteomes" id="UP001153321"/>
    </source>
</evidence>
<sequence>MYIVIVVLLQYIILAVRHKMDEMLCRLCCQNYGTTHIFSKVKDMVLCTKIMYCCSNLNIQDGDGLPSHICSSCDSELALCYQFVLKCESSDKKLRSQSLEINSQVLSDSSPKIEVKLECNSDDDQYYNDLQNAIQFESAHKKLEIKLECAVSKISAKRKSPKQKCKHKSEQLCTCLVCGRQCANPSTFKIHMRSHTNEKPYACPSCEKCYKDRGTLKRHIERTHLSEKRQRNFICENCGKGFFSKNDVKIHMRTHTGETPYSCSVCSLRFTQISALQRHKKRHTGEKDHLCTACPKRFCTKEELKNHLTVHTTEKNFACPLCNVQFKYQNNLRKHVRLHSEPNRFVCNHCGRTFNVKGNLKVHIDKQHSEKSGHCAICLKNVPNIEVHMWRHNGQRPLKCELCPSSFYEQNALVRHMNFRHKKTDRYKCEVADCLMSFPSRPMLDFHTAKLHGTHIPFPCDRCSRSFYRKSDLARHKIGTHKERLS</sequence>
<keyword evidence="9" id="KW-0804">Transcription</keyword>
<dbReference type="InterPro" id="IPR012934">
    <property type="entry name" value="Znf_AD"/>
</dbReference>
<dbReference type="SMART" id="SM00868">
    <property type="entry name" value="zf-AD"/>
    <property type="match status" value="1"/>
</dbReference>
<feature type="binding site" evidence="12">
    <location>
        <position position="73"/>
    </location>
    <ligand>
        <name>Zn(2+)</name>
        <dbReference type="ChEBI" id="CHEBI:29105"/>
    </ligand>
</feature>
<evidence type="ECO:0000256" key="8">
    <source>
        <dbReference type="ARBA" id="ARBA00023125"/>
    </source>
</evidence>
<dbReference type="FunFam" id="3.30.160.60:FF:000100">
    <property type="entry name" value="Zinc finger 45-like"/>
    <property type="match status" value="2"/>
</dbReference>
<feature type="domain" description="ZAD" evidence="15">
    <location>
        <begin position="23"/>
        <end position="97"/>
    </location>
</feature>
<dbReference type="Proteomes" id="UP001153321">
    <property type="component" value="Chromosome 14"/>
</dbReference>
<evidence type="ECO:0000256" key="9">
    <source>
        <dbReference type="ARBA" id="ARBA00023163"/>
    </source>
</evidence>
<keyword evidence="3 12" id="KW-0479">Metal-binding</keyword>
<dbReference type="PROSITE" id="PS50157">
    <property type="entry name" value="ZINC_FINGER_C2H2_2"/>
    <property type="match status" value="10"/>
</dbReference>
<feature type="binding site" evidence="12">
    <location>
        <position position="25"/>
    </location>
    <ligand>
        <name>Zn(2+)</name>
        <dbReference type="ChEBI" id="CHEBI:29105"/>
    </ligand>
</feature>
<dbReference type="GO" id="GO:0008270">
    <property type="term" value="F:zinc ion binding"/>
    <property type="evidence" value="ECO:0007669"/>
    <property type="project" value="UniProtKB-UniRule"/>
</dbReference>
<feature type="domain" description="C2H2-type" evidence="14">
    <location>
        <begin position="261"/>
        <end position="288"/>
    </location>
</feature>
<evidence type="ECO:0000256" key="3">
    <source>
        <dbReference type="ARBA" id="ARBA00022723"/>
    </source>
</evidence>
<keyword evidence="6 12" id="KW-0862">Zinc</keyword>
<keyword evidence="4" id="KW-0677">Repeat</keyword>
<keyword evidence="10" id="KW-0539">Nucleus</keyword>
<accession>A0A9P0N0L8</accession>
<evidence type="ECO:0000313" key="16">
    <source>
        <dbReference type="EMBL" id="CAH1637112.1"/>
    </source>
</evidence>
<comment type="subcellular location">
    <subcellularLocation>
        <location evidence="1">Nucleus</location>
    </subcellularLocation>
</comment>
<feature type="domain" description="C2H2-type" evidence="14">
    <location>
        <begin position="289"/>
        <end position="316"/>
    </location>
</feature>
<evidence type="ECO:0000256" key="13">
    <source>
        <dbReference type="SAM" id="SignalP"/>
    </source>
</evidence>
<evidence type="ECO:0000256" key="6">
    <source>
        <dbReference type="ARBA" id="ARBA00022833"/>
    </source>
</evidence>
<dbReference type="SMART" id="SM00355">
    <property type="entry name" value="ZnF_C2H2"/>
    <property type="match status" value="10"/>
</dbReference>
<keyword evidence="13" id="KW-0732">Signal</keyword>
<evidence type="ECO:0008006" key="18">
    <source>
        <dbReference type="Google" id="ProtNLM"/>
    </source>
</evidence>
<keyword evidence="5 11" id="KW-0863">Zinc-finger</keyword>
<feature type="binding site" evidence="12">
    <location>
        <position position="28"/>
    </location>
    <ligand>
        <name>Zn(2+)</name>
        <dbReference type="ChEBI" id="CHEBI:29105"/>
    </ligand>
</feature>
<dbReference type="PROSITE" id="PS00028">
    <property type="entry name" value="ZINC_FINGER_C2H2_1"/>
    <property type="match status" value="9"/>
</dbReference>
<evidence type="ECO:0000256" key="11">
    <source>
        <dbReference type="PROSITE-ProRule" id="PRU00042"/>
    </source>
</evidence>
<dbReference type="Pfam" id="PF07776">
    <property type="entry name" value="zf-AD"/>
    <property type="match status" value="1"/>
</dbReference>
<evidence type="ECO:0000256" key="12">
    <source>
        <dbReference type="PROSITE-ProRule" id="PRU01263"/>
    </source>
</evidence>
<dbReference type="AlphaFoldDB" id="A0A9P0N0L8"/>
<evidence type="ECO:0000256" key="7">
    <source>
        <dbReference type="ARBA" id="ARBA00023015"/>
    </source>
</evidence>
<dbReference type="PANTHER" id="PTHR24409">
    <property type="entry name" value="ZINC FINGER PROTEIN 142"/>
    <property type="match status" value="1"/>
</dbReference>
<gene>
    <name evidence="16" type="ORF">SPLIT_LOCUS2473</name>
</gene>
<feature type="domain" description="C2H2-type" evidence="14">
    <location>
        <begin position="345"/>
        <end position="373"/>
    </location>
</feature>
<comment type="similarity">
    <text evidence="2">Belongs to the krueppel C2H2-type zinc-finger protein family.</text>
</comment>
<dbReference type="GO" id="GO:0000977">
    <property type="term" value="F:RNA polymerase II transcription regulatory region sequence-specific DNA binding"/>
    <property type="evidence" value="ECO:0007669"/>
    <property type="project" value="TreeGrafter"/>
</dbReference>
<evidence type="ECO:0000256" key="1">
    <source>
        <dbReference type="ARBA" id="ARBA00004123"/>
    </source>
</evidence>
<feature type="binding site" evidence="12">
    <location>
        <position position="70"/>
    </location>
    <ligand>
        <name>Zn(2+)</name>
        <dbReference type="ChEBI" id="CHEBI:29105"/>
    </ligand>
</feature>
<evidence type="ECO:0000256" key="10">
    <source>
        <dbReference type="ARBA" id="ARBA00023242"/>
    </source>
</evidence>